<proteinExistence type="predicted"/>
<comment type="caution">
    <text evidence="1">The sequence shown here is derived from an EMBL/GenBank/DDBJ whole genome shotgun (WGS) entry which is preliminary data.</text>
</comment>
<gene>
    <name evidence="1" type="ORF">MSG28_011514</name>
</gene>
<protein>
    <submittedName>
        <fullName evidence="1">Uncharacterized protein</fullName>
    </submittedName>
</protein>
<sequence length="2028" mass="237489">WHQRSRLERVLLVLTAVLALAVLLTVPLLLAMRVIRALDETQNPCEDFYEFACGGWLRNNPIPEGKASWGIFKKVNVSDKNGAEFKARVYYDACIDTNETIEKLAEKPLVAVISKLGGWHLLNSTLNDTKEFDLQLDQGGLNLPTRDYYLNKTGHKKVLDAYLNYMTRVCVLLGANETVAKEQMSKVIQFETDLAGITTPSEDRRDEEGLYNPYKIKQWQKEANFLNWTITEEDRIVVYAPEYFRNLTKVVRKYTKNDENKKILKNYLIWQVSRSLSTYLSKAFRDATKILRKALYGSEGTEESWRYCVTDTNNAIGFAVGAMFVREVFHGEAKTQGEFMIDNIRNAFKNNLKNLDWMDSETMMAAEKDELDKQYQELIVKPNKYFENNINFNLFSLKNDLKKLDQPVNKTKWGMTPSTVNAYYTPTKNQIVFPAGMLQLPFYDGDNPKSVNYGAMGVVMGHELTHAFDDQGREYDRFGNLNQWWNNATISRFKKRAECIQKQYSDYTMEGQHLNGKQTRTEAKENVTLPGLKYNHRQLFFISFAQVWCSAMTKEATKMQIEKDDHTVAKYRVIGPISNLKEFSEEFHCPVGSKMNPKHKCERLIFHKEQYSHKSSISNKYINRVMFRNEDAGNDHGVGTTIENMEQTHEAQLQDDGSYLIEQPGTELEEDDVMEEEYAWSRDKWTDEETKRLLVFYVDNKAAFQAGSTRKKHLWTVACKTMLSSKQHNSCEMKLRNLKRKYLQLRVEQEKGFNVIWPYYQLCHQAFHDDKFVNDAVECSRRNSQTKAISIPTIKPNDDKGIVIVKKVNKNTGDSNVEAMLTLYLKNKGLNYKSKQKALWQSIAMQLGVEDGDYWHKRFLNFKNNYIRLLEKRNSEGPESISWPYMHLFDQIYEGDEDFQKRHGPQQAQVAQPVTRVYQPIQQVKPETFDHIWNATELLVLVKYYFDCYQEFHDKTIPNSFLWNEVGRLIDKSPDSCKAKFEELRKEHLKKYLEGGYELRTRAPLAILFDNIISKDVQHEILTKTVKSVEMWKTEELDEVVQFCYENAEVFKDPICYFVCWAALSLKLSRGVVAIRRQWTELTELYKSILEDKKDNPDMQIDWRYIELFDCIFDDESYDERGFMKRSKRRTGDSKSFKILEFYQKNKEKFASPNRKKLALWEILARDIGMSAAQCAHRFRNLKQVYTKYVQREINKPEKPILWPYYAHCKKVFGYRAIKSKLRNGKRDTDDEEEWSAKEIKQLINYFAQNFDDINSNVEDKNKWSALAAEIGKVEDACCEKLLELRKSYRKLKTMKTRNADVKISWKYFNLFDEIYTSKEDVETVQEIEMNGDAYEELDLANVKMEAQDDDFQCIIVIPEGQEIGDMSNAQIIMTENGEMQPYLQVQTEKPVNKWTKKTKKTLLIHYINYLRINRGKEINAATMWKEISAKLGDKTPLSCRKMFAKLKNNHVQLSNEEDPNKKKTPYYTLVEKIMAMKPKFAKTGQKKTLKEDKVYKDVQIPDEKVQQALQYYLDHIEEFVSPKFEKKYLWTELANYISEPLTKIFNKISFLKQSFDIETGKLAGEDTVFTDILKEITSKESTLKNDIQNEPKPVIVEPNQDQEDCWTDAETEQLLSWYLANLEKFKNPKFVRTYLWMEASDILKKSALNCSKKMTEIRTQYKKLIKESPEELNGWIFYDLCQKIYGTGKRNNPESIITKVAYLQPKRTNASYQEIEMKSEYSLSLRDIMPVKAKYYDKNRAPKLLGQPTIVYFHVTVLSLDSINEESMTYVADIFLAQSWRDPRLRLPENMHEEYRILDVEWLNKIWRPDCFFKNAKKVTFHEMSIPNHYLWLYHDKTLLYMSKLTLVLSCAMKFESYPHDTQSCSMMIESYPLVVNPDIELPQLDISNNYTSDCTIEYSTATQNTQSQQNLPPVSYVKAIDVWMSSCSVFVFLSLFEFAVVNNYMGPVATKAMKGYSDEDLSRDLDAFKHIFPNPVDPRASTSASIPQYETFCNGRETAVYIDRFSRFFFPFSFFILNVVYWSTFL</sequence>
<keyword evidence="2" id="KW-1185">Reference proteome</keyword>
<reference evidence="1 2" key="1">
    <citation type="journal article" date="2022" name="Genome Biol. Evol.">
        <title>The Spruce Budworm Genome: Reconstructing the Evolutionary History of Antifreeze Proteins.</title>
        <authorList>
            <person name="Beliveau C."/>
            <person name="Gagne P."/>
            <person name="Picq S."/>
            <person name="Vernygora O."/>
            <person name="Keeling C.I."/>
            <person name="Pinkney K."/>
            <person name="Doucet D."/>
            <person name="Wen F."/>
            <person name="Johnston J.S."/>
            <person name="Maaroufi H."/>
            <person name="Boyle B."/>
            <person name="Laroche J."/>
            <person name="Dewar K."/>
            <person name="Juretic N."/>
            <person name="Blackburn G."/>
            <person name="Nisole A."/>
            <person name="Brunet B."/>
            <person name="Brandao M."/>
            <person name="Lumley L."/>
            <person name="Duan J."/>
            <person name="Quan G."/>
            <person name="Lucarotti C.J."/>
            <person name="Roe A.D."/>
            <person name="Sperling F.A.H."/>
            <person name="Levesque R.C."/>
            <person name="Cusson M."/>
        </authorList>
    </citation>
    <scope>NUCLEOTIDE SEQUENCE [LARGE SCALE GENOMIC DNA]</scope>
    <source>
        <strain evidence="1">Glfc:IPQL:Cfum</strain>
    </source>
</reference>
<feature type="non-terminal residue" evidence="1">
    <location>
        <position position="1"/>
    </location>
</feature>
<name>A0ACC0JNN5_CHOFU</name>
<organism evidence="1 2">
    <name type="scientific">Choristoneura fumiferana</name>
    <name type="common">Spruce budworm moth</name>
    <name type="synonym">Archips fumiferana</name>
    <dbReference type="NCBI Taxonomy" id="7141"/>
    <lineage>
        <taxon>Eukaryota</taxon>
        <taxon>Metazoa</taxon>
        <taxon>Ecdysozoa</taxon>
        <taxon>Arthropoda</taxon>
        <taxon>Hexapoda</taxon>
        <taxon>Insecta</taxon>
        <taxon>Pterygota</taxon>
        <taxon>Neoptera</taxon>
        <taxon>Endopterygota</taxon>
        <taxon>Lepidoptera</taxon>
        <taxon>Glossata</taxon>
        <taxon>Ditrysia</taxon>
        <taxon>Tortricoidea</taxon>
        <taxon>Tortricidae</taxon>
        <taxon>Tortricinae</taxon>
        <taxon>Choristoneura</taxon>
    </lineage>
</organism>
<evidence type="ECO:0000313" key="1">
    <source>
        <dbReference type="EMBL" id="KAI8425715.1"/>
    </source>
</evidence>
<dbReference type="EMBL" id="CM046119">
    <property type="protein sequence ID" value="KAI8425715.1"/>
    <property type="molecule type" value="Genomic_DNA"/>
</dbReference>
<dbReference type="Proteomes" id="UP001064048">
    <property type="component" value="Chromosome 19"/>
</dbReference>
<evidence type="ECO:0000313" key="2">
    <source>
        <dbReference type="Proteomes" id="UP001064048"/>
    </source>
</evidence>
<accession>A0ACC0JNN5</accession>